<accession>A0A9D4L369</accession>
<gene>
    <name evidence="1" type="ORF">DPMN_092890</name>
</gene>
<sequence>MSWYAVSPRHTQELRLYRLICLGTLSVLDIPRSYDYTDLYVLVRCQSSTYPGVTTVQTYMSWYAVSPRHTQELRLYRLICLGTLSVLDIPRSYDYTDLYVLVRCQSSTYPGVTTIQTYMSWYAVSPRHTQELRLYRLICLGTLSVLDIPRSYDYTDLYVLVRCQSSTYPGVTTIQTYMSWYAVSPRHTQELRLYRLICLGTLSVLDIPRSYDCTDLYVLVRCQSSTYPGVTTIQTYMSWYAVSPRHTQELRLYRLICLGTLSVLDIPRSYDCTDLYVLVRCQSSTYPGVTTIQTYMSWYAVSPRHTQELRLYRLICLGTLSVLDIPRSYDYTDLYVLVRCQSSTYPGVTTVQTYMSWYAVSPRHTQELRLYRLICLGTLSVLDIPRSYDYTDLYVLVRCQSSTYPGVTTIQTYMSWYAVSPRHTQELRLYRLICLGTLSVLDIPRSYDYTDLYVLVRCQSSTYPGVTTIQTYMSWYAVSPRHTQELRLYRLICLGTLSVLDIPRSYDYTDLYVLVRCQSSTYPGVTTIQTYMSWYAVSPRHTQELRLYRLICLGTLSVLDIPRSYDYTDLYVLVRCQSSTYPGVTTIQTDMSWYAVSL</sequence>
<dbReference type="EMBL" id="JAIWYP010000003">
    <property type="protein sequence ID" value="KAH3850479.1"/>
    <property type="molecule type" value="Genomic_DNA"/>
</dbReference>
<organism evidence="1 2">
    <name type="scientific">Dreissena polymorpha</name>
    <name type="common">Zebra mussel</name>
    <name type="synonym">Mytilus polymorpha</name>
    <dbReference type="NCBI Taxonomy" id="45954"/>
    <lineage>
        <taxon>Eukaryota</taxon>
        <taxon>Metazoa</taxon>
        <taxon>Spiralia</taxon>
        <taxon>Lophotrochozoa</taxon>
        <taxon>Mollusca</taxon>
        <taxon>Bivalvia</taxon>
        <taxon>Autobranchia</taxon>
        <taxon>Heteroconchia</taxon>
        <taxon>Euheterodonta</taxon>
        <taxon>Imparidentia</taxon>
        <taxon>Neoheterodontei</taxon>
        <taxon>Myida</taxon>
        <taxon>Dreissenoidea</taxon>
        <taxon>Dreissenidae</taxon>
        <taxon>Dreissena</taxon>
    </lineage>
</organism>
<comment type="caution">
    <text evidence="1">The sequence shown here is derived from an EMBL/GenBank/DDBJ whole genome shotgun (WGS) entry which is preliminary data.</text>
</comment>
<dbReference type="Proteomes" id="UP000828390">
    <property type="component" value="Unassembled WGS sequence"/>
</dbReference>
<protein>
    <submittedName>
        <fullName evidence="1">Uncharacterized protein</fullName>
    </submittedName>
</protein>
<evidence type="ECO:0000313" key="2">
    <source>
        <dbReference type="Proteomes" id="UP000828390"/>
    </source>
</evidence>
<dbReference type="AlphaFoldDB" id="A0A9D4L369"/>
<reference evidence="1" key="1">
    <citation type="journal article" date="2019" name="bioRxiv">
        <title>The Genome of the Zebra Mussel, Dreissena polymorpha: A Resource for Invasive Species Research.</title>
        <authorList>
            <person name="McCartney M.A."/>
            <person name="Auch B."/>
            <person name="Kono T."/>
            <person name="Mallez S."/>
            <person name="Zhang Y."/>
            <person name="Obille A."/>
            <person name="Becker A."/>
            <person name="Abrahante J.E."/>
            <person name="Garbe J."/>
            <person name="Badalamenti J.P."/>
            <person name="Herman A."/>
            <person name="Mangelson H."/>
            <person name="Liachko I."/>
            <person name="Sullivan S."/>
            <person name="Sone E.D."/>
            <person name="Koren S."/>
            <person name="Silverstein K.A.T."/>
            <person name="Beckman K.B."/>
            <person name="Gohl D.M."/>
        </authorList>
    </citation>
    <scope>NUCLEOTIDE SEQUENCE</scope>
    <source>
        <strain evidence="1">Duluth1</strain>
        <tissue evidence="1">Whole animal</tissue>
    </source>
</reference>
<evidence type="ECO:0000313" key="1">
    <source>
        <dbReference type="EMBL" id="KAH3850479.1"/>
    </source>
</evidence>
<reference evidence="1" key="2">
    <citation type="submission" date="2020-11" db="EMBL/GenBank/DDBJ databases">
        <authorList>
            <person name="McCartney M.A."/>
            <person name="Auch B."/>
            <person name="Kono T."/>
            <person name="Mallez S."/>
            <person name="Becker A."/>
            <person name="Gohl D.M."/>
            <person name="Silverstein K.A.T."/>
            <person name="Koren S."/>
            <person name="Bechman K.B."/>
            <person name="Herman A."/>
            <person name="Abrahante J.E."/>
            <person name="Garbe J."/>
        </authorList>
    </citation>
    <scope>NUCLEOTIDE SEQUENCE</scope>
    <source>
        <strain evidence="1">Duluth1</strain>
        <tissue evidence="1">Whole animal</tissue>
    </source>
</reference>
<proteinExistence type="predicted"/>
<name>A0A9D4L369_DREPO</name>
<keyword evidence="2" id="KW-1185">Reference proteome</keyword>